<evidence type="ECO:0000256" key="1">
    <source>
        <dbReference type="SAM" id="Coils"/>
    </source>
</evidence>
<dbReference type="EMBL" id="CP094358">
    <property type="protein sequence ID" value="UOB18241.1"/>
    <property type="molecule type" value="Genomic_DNA"/>
</dbReference>
<dbReference type="AlphaFoldDB" id="A0A9E6ZWS5"/>
<protein>
    <submittedName>
        <fullName evidence="2">Uncharacterized protein</fullName>
    </submittedName>
</protein>
<name>A0A9E6ZWS5_9FLAO</name>
<gene>
    <name evidence="2" type="ORF">MQE35_02835</name>
</gene>
<dbReference type="RefSeq" id="WP_255844314.1">
    <property type="nucleotide sequence ID" value="NZ_CP094358.1"/>
</dbReference>
<dbReference type="Proteomes" id="UP000831290">
    <property type="component" value="Chromosome"/>
</dbReference>
<organism evidence="2 3">
    <name type="scientific">Abyssalbus ytuae</name>
    <dbReference type="NCBI Taxonomy" id="2926907"/>
    <lineage>
        <taxon>Bacteria</taxon>
        <taxon>Pseudomonadati</taxon>
        <taxon>Bacteroidota</taxon>
        <taxon>Flavobacteriia</taxon>
        <taxon>Flavobacteriales</taxon>
        <taxon>Flavobacteriaceae</taxon>
        <taxon>Abyssalbus</taxon>
    </lineage>
</organism>
<reference evidence="2" key="1">
    <citation type="submission" date="2022-03" db="EMBL/GenBank/DDBJ databases">
        <title>Description of Abyssus ytuae gen. nov., sp. nov., a novel member of the family Flavobacteriaceae isolated from the sediment of Mariana Trench.</title>
        <authorList>
            <person name="Zhang J."/>
            <person name="Xu X."/>
        </authorList>
    </citation>
    <scope>NUCLEOTIDE SEQUENCE</scope>
    <source>
        <strain evidence="2">MT3330</strain>
    </source>
</reference>
<feature type="coiled-coil region" evidence="1">
    <location>
        <begin position="119"/>
        <end position="184"/>
    </location>
</feature>
<keyword evidence="1" id="KW-0175">Coiled coil</keyword>
<keyword evidence="3" id="KW-1185">Reference proteome</keyword>
<sequence>MNNSDNLENLFKGLKGQFDVEEPGTGHQDRFLQKLSNHTEIKTLAPPRKSINWWKPLSIAAAIALLFTLGIKLTNNLKQNEIVEVPEEVEKARFYFTSLINSEIEKINAEATTDTKKIIDDAMFQIKKLEDDYKTLENDLIENGNTKQLIHAMITNFQTRVNLLEDVLEQIENVKQLKQTEHENIII</sequence>
<accession>A0A9E6ZWS5</accession>
<evidence type="ECO:0000313" key="2">
    <source>
        <dbReference type="EMBL" id="UOB18241.1"/>
    </source>
</evidence>
<evidence type="ECO:0000313" key="3">
    <source>
        <dbReference type="Proteomes" id="UP000831290"/>
    </source>
</evidence>
<dbReference type="KEGG" id="fbm:MQE35_02835"/>
<proteinExistence type="predicted"/>